<dbReference type="EMBL" id="BAOS01000029">
    <property type="protein sequence ID" value="GAX62229.1"/>
    <property type="molecule type" value="Genomic_DNA"/>
</dbReference>
<dbReference type="SFLD" id="SFLDG01123">
    <property type="entry name" value="methyltransferase_(Class_B)"/>
    <property type="match status" value="1"/>
</dbReference>
<keyword evidence="7" id="KW-0411">Iron-sulfur</keyword>
<evidence type="ECO:0000256" key="3">
    <source>
        <dbReference type="ARBA" id="ARBA00022679"/>
    </source>
</evidence>
<dbReference type="InterPro" id="IPR007197">
    <property type="entry name" value="rSAM"/>
</dbReference>
<organism evidence="10 11">
    <name type="scientific">Candidatus Scalindua japonica</name>
    <dbReference type="NCBI Taxonomy" id="1284222"/>
    <lineage>
        <taxon>Bacteria</taxon>
        <taxon>Pseudomonadati</taxon>
        <taxon>Planctomycetota</taxon>
        <taxon>Candidatus Brocadiia</taxon>
        <taxon>Candidatus Brocadiales</taxon>
        <taxon>Candidatus Scalinduaceae</taxon>
        <taxon>Candidatus Scalindua</taxon>
    </lineage>
</organism>
<evidence type="ECO:0000256" key="2">
    <source>
        <dbReference type="ARBA" id="ARBA00022603"/>
    </source>
</evidence>
<dbReference type="InterPro" id="IPR006158">
    <property type="entry name" value="Cobalamin-bd"/>
</dbReference>
<dbReference type="GO" id="GO:0046872">
    <property type="term" value="F:metal ion binding"/>
    <property type="evidence" value="ECO:0007669"/>
    <property type="project" value="UniProtKB-KW"/>
</dbReference>
<dbReference type="InterPro" id="IPR051198">
    <property type="entry name" value="BchE-like"/>
</dbReference>
<dbReference type="CDD" id="cd02068">
    <property type="entry name" value="radical_SAM_B12_BD"/>
    <property type="match status" value="1"/>
</dbReference>
<dbReference type="RefSeq" id="WP_096895617.1">
    <property type="nucleotide sequence ID" value="NZ_BAOS01000029.1"/>
</dbReference>
<evidence type="ECO:0000259" key="8">
    <source>
        <dbReference type="PROSITE" id="PS51332"/>
    </source>
</evidence>
<evidence type="ECO:0000313" key="10">
    <source>
        <dbReference type="EMBL" id="GAX62229.1"/>
    </source>
</evidence>
<keyword evidence="2" id="KW-0489">Methyltransferase</keyword>
<dbReference type="PANTHER" id="PTHR43409">
    <property type="entry name" value="ANAEROBIC MAGNESIUM-PROTOPORPHYRIN IX MONOMETHYL ESTER CYCLASE-RELATED"/>
    <property type="match status" value="1"/>
</dbReference>
<dbReference type="Proteomes" id="UP000218542">
    <property type="component" value="Unassembled WGS sequence"/>
</dbReference>
<evidence type="ECO:0000313" key="11">
    <source>
        <dbReference type="Proteomes" id="UP000218542"/>
    </source>
</evidence>
<dbReference type="GO" id="GO:0003824">
    <property type="term" value="F:catalytic activity"/>
    <property type="evidence" value="ECO:0007669"/>
    <property type="project" value="InterPro"/>
</dbReference>
<dbReference type="CDD" id="cd01335">
    <property type="entry name" value="Radical_SAM"/>
    <property type="match status" value="1"/>
</dbReference>
<dbReference type="PROSITE" id="PS51332">
    <property type="entry name" value="B12_BINDING"/>
    <property type="match status" value="1"/>
</dbReference>
<dbReference type="SMART" id="SM00729">
    <property type="entry name" value="Elp3"/>
    <property type="match status" value="1"/>
</dbReference>
<evidence type="ECO:0000259" key="9">
    <source>
        <dbReference type="PROSITE" id="PS51918"/>
    </source>
</evidence>
<keyword evidence="4" id="KW-0949">S-adenosyl-L-methionine</keyword>
<dbReference type="Pfam" id="PF04055">
    <property type="entry name" value="Radical_SAM"/>
    <property type="match status" value="1"/>
</dbReference>
<dbReference type="GO" id="GO:0031419">
    <property type="term" value="F:cobalamin binding"/>
    <property type="evidence" value="ECO:0007669"/>
    <property type="project" value="InterPro"/>
</dbReference>
<dbReference type="PANTHER" id="PTHR43409:SF7">
    <property type="entry name" value="BLL1977 PROTEIN"/>
    <property type="match status" value="1"/>
</dbReference>
<dbReference type="InterPro" id="IPR006638">
    <property type="entry name" value="Elp3/MiaA/NifB-like_rSAM"/>
</dbReference>
<comment type="cofactor">
    <cofactor evidence="1">
        <name>[4Fe-4S] cluster</name>
        <dbReference type="ChEBI" id="CHEBI:49883"/>
    </cofactor>
</comment>
<protein>
    <submittedName>
        <fullName evidence="10">Fe-S oxidoreductase</fullName>
    </submittedName>
</protein>
<dbReference type="InterPro" id="IPR058240">
    <property type="entry name" value="rSAM_sf"/>
</dbReference>
<keyword evidence="6" id="KW-0408">Iron</keyword>
<dbReference type="InterPro" id="IPR023404">
    <property type="entry name" value="rSAM_horseshoe"/>
</dbReference>
<dbReference type="SUPFAM" id="SSF102114">
    <property type="entry name" value="Radical SAM enzymes"/>
    <property type="match status" value="1"/>
</dbReference>
<keyword evidence="3" id="KW-0808">Transferase</keyword>
<dbReference type="InterPro" id="IPR034466">
    <property type="entry name" value="Methyltransferase_Class_B"/>
</dbReference>
<dbReference type="SFLD" id="SFLDG01082">
    <property type="entry name" value="B12-binding_domain_containing"/>
    <property type="match status" value="1"/>
</dbReference>
<keyword evidence="11" id="KW-1185">Reference proteome</keyword>
<evidence type="ECO:0000256" key="6">
    <source>
        <dbReference type="ARBA" id="ARBA00023004"/>
    </source>
</evidence>
<proteinExistence type="predicted"/>
<accession>A0A286U262</accession>
<reference evidence="11" key="1">
    <citation type="journal article" date="2017" name="Environ. Microbiol. Rep.">
        <title>Genetic Diversity of Marine Anaerobic Ammonium-Oxidizing Bacteria as Revealed by Genomic and Proteomic Analyses of 'Candidatus Scalindua japonica'.</title>
        <authorList>
            <person name="Oshiki M."/>
            <person name="Mizuto K."/>
            <person name="Kimura Z."/>
            <person name="Kindaichi T."/>
            <person name="Satoh H."/>
            <person name="Okabe S."/>
        </authorList>
    </citation>
    <scope>NUCLEOTIDE SEQUENCE [LARGE SCALE GENOMIC DNA]</scope>
    <source>
        <strain evidence="11">husup-a2</strain>
    </source>
</reference>
<dbReference type="Gene3D" id="3.80.30.20">
    <property type="entry name" value="tm_1862 like domain"/>
    <property type="match status" value="1"/>
</dbReference>
<evidence type="ECO:0000256" key="4">
    <source>
        <dbReference type="ARBA" id="ARBA00022691"/>
    </source>
</evidence>
<dbReference type="Pfam" id="PF02310">
    <property type="entry name" value="B12-binding"/>
    <property type="match status" value="1"/>
</dbReference>
<dbReference type="AlphaFoldDB" id="A0A286U262"/>
<dbReference type="GO" id="GO:0005829">
    <property type="term" value="C:cytosol"/>
    <property type="evidence" value="ECO:0007669"/>
    <property type="project" value="TreeGrafter"/>
</dbReference>
<evidence type="ECO:0000256" key="1">
    <source>
        <dbReference type="ARBA" id="ARBA00001966"/>
    </source>
</evidence>
<evidence type="ECO:0000256" key="7">
    <source>
        <dbReference type="ARBA" id="ARBA00023014"/>
    </source>
</evidence>
<feature type="domain" description="B12-binding" evidence="8">
    <location>
        <begin position="1"/>
        <end position="132"/>
    </location>
</feature>
<dbReference type="Gene3D" id="3.40.50.280">
    <property type="entry name" value="Cobalamin-binding domain"/>
    <property type="match status" value="1"/>
</dbReference>
<dbReference type="GO" id="GO:0051539">
    <property type="term" value="F:4 iron, 4 sulfur cluster binding"/>
    <property type="evidence" value="ECO:0007669"/>
    <property type="project" value="UniProtKB-KW"/>
</dbReference>
<name>A0A286U262_9BACT</name>
<feature type="domain" description="Radical SAM core" evidence="9">
    <location>
        <begin position="160"/>
        <end position="379"/>
    </location>
</feature>
<keyword evidence="5" id="KW-0479">Metal-binding</keyword>
<sequence>MNILMIFPTKLDKNNKPVKYKRALFPPLSLAILNSLTPDRHKVTVVNDLVEEIPFSSNYDLVAITALTNQSLRAYQIAQTFREMGVKVMIGGMHATVLPQEVLQHSDAVVVGEAENIWAKILQDVEMGKLQKLYQDTAPPDLQTLVIPKWNNMNMKIYGQGGKPVVPLFTTRGCPYGCKFCSVTKYFGKTFRLKPISNVLAEIEAAPNNFFFFVDDNITVNPDYCKELFKALKPYNIQWLSQVSTRILKNPELIGLAAHAGCTGLYIGIESINRRSLKSARKDFNNVDDYEELFRQLRGAGIVPMAAIIIGFDEDPLDQFQVTLEFLDKIKAGLALFSILTPLPGTDTYAEMEKEGRILNNDWSLYDMSNVVFEPNGYSPEELRLVYWKCYEKYFSLVNIAIRIFRNVSISKKPVDAFLLSLISQLYSRKKVMTLEHPYSGGSDRIL</sequence>
<comment type="caution">
    <text evidence="10">The sequence shown here is derived from an EMBL/GenBank/DDBJ whole genome shotgun (WGS) entry which is preliminary data.</text>
</comment>
<dbReference type="SFLD" id="SFLDS00029">
    <property type="entry name" value="Radical_SAM"/>
    <property type="match status" value="1"/>
</dbReference>
<evidence type="ECO:0000256" key="5">
    <source>
        <dbReference type="ARBA" id="ARBA00022723"/>
    </source>
</evidence>
<dbReference type="PROSITE" id="PS51918">
    <property type="entry name" value="RADICAL_SAM"/>
    <property type="match status" value="1"/>
</dbReference>
<gene>
    <name evidence="10" type="ORF">SCALIN_C29_0008</name>
</gene>